<dbReference type="AlphaFoldDB" id="A0AA91YYK5"/>
<evidence type="ECO:0000313" key="2">
    <source>
        <dbReference type="Proteomes" id="UP000215155"/>
    </source>
</evidence>
<protein>
    <recommendedName>
        <fullName evidence="3">Lipocalin-like domain-containing protein</fullName>
    </recommendedName>
</protein>
<accession>A0AA91YYK5</accession>
<organism evidence="1 2">
    <name type="scientific">Segatella copri</name>
    <dbReference type="NCBI Taxonomy" id="165179"/>
    <lineage>
        <taxon>Bacteria</taxon>
        <taxon>Pseudomonadati</taxon>
        <taxon>Bacteroidota</taxon>
        <taxon>Bacteroidia</taxon>
        <taxon>Bacteroidales</taxon>
        <taxon>Prevotellaceae</taxon>
        <taxon>Segatella</taxon>
    </lineage>
</organism>
<sequence length="166" mass="18689">MPYGGGNFGSSKLTSNHRVLIKGRIAAWIQALVFVLFAFSFSACSSDENAENPKEIDYKTQISAHEWAISEAYQRVGNLTLDVDAGAVYCQFTADSVYFNVEKTVTEIDEEGKILHTSTRISPCGNYAYTIRNDQITIDDQTFKMTSKDQSILLENEKWRLVLINK</sequence>
<evidence type="ECO:0008006" key="3">
    <source>
        <dbReference type="Google" id="ProtNLM"/>
    </source>
</evidence>
<reference evidence="1 2" key="1">
    <citation type="submission" date="2017-07" db="EMBL/GenBank/DDBJ databases">
        <title>Draft genome sequence of Prevotella copri isolated from the gut of healthy adult Indian.</title>
        <authorList>
            <person name="Das B."/>
            <person name="Bag S."/>
            <person name="Ghosh T.S."/>
        </authorList>
    </citation>
    <scope>NUCLEOTIDE SEQUENCE [LARGE SCALE GENOMIC DNA]</scope>
    <source>
        <strain evidence="1 2">Indica</strain>
    </source>
</reference>
<dbReference type="Proteomes" id="UP000215155">
    <property type="component" value="Unassembled WGS sequence"/>
</dbReference>
<dbReference type="EMBL" id="NMPZ01000001">
    <property type="protein sequence ID" value="OXL45403.1"/>
    <property type="molecule type" value="Genomic_DNA"/>
</dbReference>
<gene>
    <name evidence="1" type="ORF">CFT61_01280</name>
</gene>
<name>A0AA91YYK5_9BACT</name>
<comment type="caution">
    <text evidence="1">The sequence shown here is derived from an EMBL/GenBank/DDBJ whole genome shotgun (WGS) entry which is preliminary data.</text>
</comment>
<dbReference type="RefSeq" id="WP_089542674.1">
    <property type="nucleotide sequence ID" value="NZ_NMPZ01000001.1"/>
</dbReference>
<evidence type="ECO:0000313" key="1">
    <source>
        <dbReference type="EMBL" id="OXL45403.1"/>
    </source>
</evidence>
<proteinExistence type="predicted"/>